<dbReference type="Gene3D" id="3.30.470.20">
    <property type="entry name" value="ATP-grasp fold, B domain"/>
    <property type="match status" value="2"/>
</dbReference>
<dbReference type="InterPro" id="IPR011127">
    <property type="entry name" value="Dala_Dala_lig_N"/>
</dbReference>
<comment type="similarity">
    <text evidence="1">Belongs to the D-alanine--D-alanine ligase family.</text>
</comment>
<name>A0A1G2T2A1_9BACT</name>
<evidence type="ECO:0000313" key="6">
    <source>
        <dbReference type="EMBL" id="OHA91406.1"/>
    </source>
</evidence>
<evidence type="ECO:0000256" key="2">
    <source>
        <dbReference type="ARBA" id="ARBA00022598"/>
    </source>
</evidence>
<dbReference type="InterPro" id="IPR011095">
    <property type="entry name" value="Dala_Dala_lig_C"/>
</dbReference>
<feature type="domain" description="ATP-grasp" evidence="5">
    <location>
        <begin position="112"/>
        <end position="295"/>
    </location>
</feature>
<dbReference type="SUPFAM" id="SSF52440">
    <property type="entry name" value="PreATP-grasp domain"/>
    <property type="match status" value="1"/>
</dbReference>
<dbReference type="GO" id="GO:0005524">
    <property type="term" value="F:ATP binding"/>
    <property type="evidence" value="ECO:0007669"/>
    <property type="project" value="UniProtKB-UniRule"/>
</dbReference>
<dbReference type="InterPro" id="IPR011761">
    <property type="entry name" value="ATP-grasp"/>
</dbReference>
<dbReference type="PANTHER" id="PTHR23132:SF23">
    <property type="entry name" value="D-ALANINE--D-ALANINE LIGASE B"/>
    <property type="match status" value="1"/>
</dbReference>
<dbReference type="InterPro" id="IPR016185">
    <property type="entry name" value="PreATP-grasp_dom_sf"/>
</dbReference>
<keyword evidence="4" id="KW-0067">ATP-binding</keyword>
<dbReference type="AlphaFoldDB" id="A0A1G2T2A1"/>
<dbReference type="InterPro" id="IPR013815">
    <property type="entry name" value="ATP_grasp_subdomain_1"/>
</dbReference>
<comment type="caution">
    <text evidence="6">The sequence shown here is derived from an EMBL/GenBank/DDBJ whole genome shotgun (WGS) entry which is preliminary data.</text>
</comment>
<dbReference type="SUPFAM" id="SSF56059">
    <property type="entry name" value="Glutathione synthetase ATP-binding domain-like"/>
    <property type="match status" value="1"/>
</dbReference>
<dbReference type="GO" id="GO:0071555">
    <property type="term" value="P:cell wall organization"/>
    <property type="evidence" value="ECO:0007669"/>
    <property type="project" value="UniProtKB-KW"/>
</dbReference>
<evidence type="ECO:0000256" key="3">
    <source>
        <dbReference type="ARBA" id="ARBA00023316"/>
    </source>
</evidence>
<keyword evidence="3" id="KW-0961">Cell wall biogenesis/degradation</keyword>
<dbReference type="Gene3D" id="3.40.50.20">
    <property type="match status" value="1"/>
</dbReference>
<evidence type="ECO:0000313" key="7">
    <source>
        <dbReference type="Proteomes" id="UP000178612"/>
    </source>
</evidence>
<gene>
    <name evidence="6" type="ORF">A2758_03045</name>
</gene>
<sequence length="297" mass="32885">MSIKVAVIRGGPSPEYEISLKTGANILSLLRRWEGKYDPIDIFISKEGEWHRDGLSRYPQEVLSGADVVWNALHGHYGEDGQVQKLLEYLGIPYTGSGAEASARSYDKEVAKIAYRRHALLVPRHELFTSDSLTNERLIHVVRNYLHPVIVKPASGGSSIGTKLAHGLLELKDAIRDALKYSKKVLVEEFEGGREATCGVVEGMRGEKLYAMIPVGDTTPEENERIVEMAKLAHQALGLKHYSTSDFIVSPKGKIYILETDSLPVFHEDSAMHQSLLSTAVKPHDFADHCITLALGK</sequence>
<protein>
    <recommendedName>
        <fullName evidence="5">ATP-grasp domain-containing protein</fullName>
    </recommendedName>
</protein>
<dbReference type="Proteomes" id="UP000178612">
    <property type="component" value="Unassembled WGS sequence"/>
</dbReference>
<keyword evidence="4" id="KW-0547">Nucleotide-binding</keyword>
<evidence type="ECO:0000256" key="4">
    <source>
        <dbReference type="PROSITE-ProRule" id="PRU00409"/>
    </source>
</evidence>
<dbReference type="GO" id="GO:0008716">
    <property type="term" value="F:D-alanine-D-alanine ligase activity"/>
    <property type="evidence" value="ECO:0007669"/>
    <property type="project" value="InterPro"/>
</dbReference>
<accession>A0A1G2T2A1</accession>
<dbReference type="EMBL" id="MHVJ01000013">
    <property type="protein sequence ID" value="OHA91406.1"/>
    <property type="molecule type" value="Genomic_DNA"/>
</dbReference>
<dbReference type="Gene3D" id="3.30.1490.20">
    <property type="entry name" value="ATP-grasp fold, A domain"/>
    <property type="match status" value="1"/>
</dbReference>
<evidence type="ECO:0000256" key="1">
    <source>
        <dbReference type="ARBA" id="ARBA00010871"/>
    </source>
</evidence>
<reference evidence="6 7" key="1">
    <citation type="journal article" date="2016" name="Nat. Commun.">
        <title>Thousands of microbial genomes shed light on interconnected biogeochemical processes in an aquifer system.</title>
        <authorList>
            <person name="Anantharaman K."/>
            <person name="Brown C.T."/>
            <person name="Hug L.A."/>
            <person name="Sharon I."/>
            <person name="Castelle C.J."/>
            <person name="Probst A.J."/>
            <person name="Thomas B.C."/>
            <person name="Singh A."/>
            <person name="Wilkins M.J."/>
            <person name="Karaoz U."/>
            <person name="Brodie E.L."/>
            <person name="Williams K.H."/>
            <person name="Hubbard S.S."/>
            <person name="Banfield J.F."/>
        </authorList>
    </citation>
    <scope>NUCLEOTIDE SEQUENCE [LARGE SCALE GENOMIC DNA]</scope>
</reference>
<evidence type="ECO:0000259" key="5">
    <source>
        <dbReference type="PROSITE" id="PS50975"/>
    </source>
</evidence>
<dbReference type="PROSITE" id="PS50975">
    <property type="entry name" value="ATP_GRASP"/>
    <property type="match status" value="1"/>
</dbReference>
<proteinExistence type="inferred from homology"/>
<keyword evidence="2" id="KW-0436">Ligase</keyword>
<dbReference type="Pfam" id="PF07478">
    <property type="entry name" value="Dala_Dala_lig_C"/>
    <property type="match status" value="2"/>
</dbReference>
<organism evidence="6 7">
    <name type="scientific">Candidatus Zambryskibacteria bacterium RIFCSPHIGHO2_01_FULL_49_18</name>
    <dbReference type="NCBI Taxonomy" id="1802740"/>
    <lineage>
        <taxon>Bacteria</taxon>
        <taxon>Candidatus Zambryskiibacteriota</taxon>
    </lineage>
</organism>
<dbReference type="PANTHER" id="PTHR23132">
    <property type="entry name" value="D-ALANINE--D-ALANINE LIGASE"/>
    <property type="match status" value="1"/>
</dbReference>
<dbReference type="Pfam" id="PF01820">
    <property type="entry name" value="Dala_Dala_lig_N"/>
    <property type="match status" value="1"/>
</dbReference>
<dbReference type="GO" id="GO:0046872">
    <property type="term" value="F:metal ion binding"/>
    <property type="evidence" value="ECO:0007669"/>
    <property type="project" value="InterPro"/>
</dbReference>